<dbReference type="SUPFAM" id="SSF46689">
    <property type="entry name" value="Homeodomain-like"/>
    <property type="match status" value="1"/>
</dbReference>
<gene>
    <name evidence="1" type="ORF">HD596_011900</name>
</gene>
<name>A0A7W9LIP0_9ACTN</name>
<keyword evidence="2" id="KW-1185">Reference proteome</keyword>
<accession>A0A7W9LIP0</accession>
<proteinExistence type="predicted"/>
<dbReference type="Proteomes" id="UP000579153">
    <property type="component" value="Unassembled WGS sequence"/>
</dbReference>
<evidence type="ECO:0000313" key="2">
    <source>
        <dbReference type="Proteomes" id="UP000579153"/>
    </source>
</evidence>
<dbReference type="AlphaFoldDB" id="A0A7W9LIP0"/>
<sequence length="157" mass="16278">MAGSGPKAVQIVLSDGERDQLTQLAASSSKLAWRARLVLACAEPGSTNAGVAATMGATPDTVRKWRSRFAASRLAGLADEARPGRPKAALTLSDDERATLTRWVRRASSAQALAQRSKIVPACADGASNADVAARLGVGAHMWPNGGSASSRPGWKD</sequence>
<reference evidence="1 2" key="1">
    <citation type="submission" date="2020-08" db="EMBL/GenBank/DDBJ databases">
        <title>Sequencing the genomes of 1000 actinobacteria strains.</title>
        <authorList>
            <person name="Klenk H.-P."/>
        </authorList>
    </citation>
    <scope>NUCLEOTIDE SEQUENCE [LARGE SCALE GENOMIC DNA]</scope>
    <source>
        <strain evidence="1 2">DSM 45507</strain>
    </source>
</reference>
<comment type="caution">
    <text evidence="1">The sequence shown here is derived from an EMBL/GenBank/DDBJ whole genome shotgun (WGS) entry which is preliminary data.</text>
</comment>
<dbReference type="Pfam" id="PF13551">
    <property type="entry name" value="HTH_29"/>
    <property type="match status" value="1"/>
</dbReference>
<evidence type="ECO:0000313" key="1">
    <source>
        <dbReference type="EMBL" id="MBB5785144.1"/>
    </source>
</evidence>
<organism evidence="1 2">
    <name type="scientific">Nonomuraea jabiensis</name>
    <dbReference type="NCBI Taxonomy" id="882448"/>
    <lineage>
        <taxon>Bacteria</taxon>
        <taxon>Bacillati</taxon>
        <taxon>Actinomycetota</taxon>
        <taxon>Actinomycetes</taxon>
        <taxon>Streptosporangiales</taxon>
        <taxon>Streptosporangiaceae</taxon>
        <taxon>Nonomuraea</taxon>
    </lineage>
</organism>
<dbReference type="EMBL" id="JACHMB010000001">
    <property type="protein sequence ID" value="MBB5785144.1"/>
    <property type="molecule type" value="Genomic_DNA"/>
</dbReference>
<protein>
    <submittedName>
        <fullName evidence="1">Transposase-like protein</fullName>
    </submittedName>
</protein>
<dbReference type="InterPro" id="IPR009057">
    <property type="entry name" value="Homeodomain-like_sf"/>
</dbReference>